<gene>
    <name evidence="8" type="primary">adh_4</name>
    <name evidence="8" type="ORF">BG845_03980</name>
</gene>
<dbReference type="PANTHER" id="PTHR42813:SF4">
    <property type="entry name" value="NADP-DEPENDENT ISOPROPANOL DEHYDROGENASE"/>
    <property type="match status" value="1"/>
</dbReference>
<dbReference type="Gene3D" id="3.90.180.10">
    <property type="entry name" value="Medium-chain alcohol dehydrogenases, catalytic domain"/>
    <property type="match status" value="1"/>
</dbReference>
<dbReference type="InterPro" id="IPR011032">
    <property type="entry name" value="GroES-like_sf"/>
</dbReference>
<dbReference type="EMBL" id="MIGB01000022">
    <property type="protein sequence ID" value="OSY38464.1"/>
    <property type="molecule type" value="Genomic_DNA"/>
</dbReference>
<evidence type="ECO:0000259" key="7">
    <source>
        <dbReference type="SMART" id="SM00829"/>
    </source>
</evidence>
<protein>
    <submittedName>
        <fullName evidence="8">NADP-dependent isopropanol dehydrogenase</fullName>
        <ecNumber evidence="8">1.1.1.80</ecNumber>
    </submittedName>
</protein>
<evidence type="ECO:0000256" key="3">
    <source>
        <dbReference type="ARBA" id="ARBA00022723"/>
    </source>
</evidence>
<dbReference type="Proteomes" id="UP000194360">
    <property type="component" value="Unassembled WGS sequence"/>
</dbReference>
<keyword evidence="9" id="KW-1185">Reference proteome</keyword>
<dbReference type="RefSeq" id="WP_085914184.1">
    <property type="nucleotide sequence ID" value="NZ_AP018920.1"/>
</dbReference>
<evidence type="ECO:0000256" key="4">
    <source>
        <dbReference type="ARBA" id="ARBA00022833"/>
    </source>
</evidence>
<comment type="caution">
    <text evidence="8">The sequence shown here is derived from an EMBL/GenBank/DDBJ whole genome shotgun (WGS) entry which is preliminary data.</text>
</comment>
<evidence type="ECO:0000256" key="6">
    <source>
        <dbReference type="RuleBase" id="RU361277"/>
    </source>
</evidence>
<dbReference type="GO" id="GO:0008270">
    <property type="term" value="F:zinc ion binding"/>
    <property type="evidence" value="ECO:0007669"/>
    <property type="project" value="InterPro"/>
</dbReference>
<dbReference type="Pfam" id="PF08240">
    <property type="entry name" value="ADH_N"/>
    <property type="match status" value="1"/>
</dbReference>
<dbReference type="STRING" id="2074.BG845_03980"/>
<dbReference type="InterPro" id="IPR002328">
    <property type="entry name" value="ADH_Zn_CS"/>
</dbReference>
<keyword evidence="3 6" id="KW-0479">Metal-binding</keyword>
<feature type="domain" description="Enoyl reductase (ER)" evidence="7">
    <location>
        <begin position="14"/>
        <end position="348"/>
    </location>
</feature>
<dbReference type="SUPFAM" id="SSF50129">
    <property type="entry name" value="GroES-like"/>
    <property type="match status" value="1"/>
</dbReference>
<dbReference type="PANTHER" id="PTHR42813">
    <property type="entry name" value="ZINC-TYPE ALCOHOL DEHYDROGENASE-LIKE"/>
    <property type="match status" value="1"/>
</dbReference>
<dbReference type="AlphaFoldDB" id="A0A1Y2MTD3"/>
<dbReference type="InterPro" id="IPR013149">
    <property type="entry name" value="ADH-like_C"/>
</dbReference>
<dbReference type="Pfam" id="PF00107">
    <property type="entry name" value="ADH_zinc_N"/>
    <property type="match status" value="1"/>
</dbReference>
<sequence>MSGTMRAFVMTEVGRTAVVEKPIPVPGPEEAVVRTTAALICTSDVHTVKGALPVADGATLGHEAVGVVHALGSAVEGFTEGQRVAVNAVTPCFRCDYCQRGDTSQCGGPLGGYRYTAQIDGNMAEYFIVPAAKGNLAPIPDELSDEKAAYACDMLSTGIMGAENAAIEIGDTVAVFAQGPVGLCATIGAHRLGAGRIIAVESRPERQALAKQFGADDIVDFTAGDPVEQIMDITGGVGVDAAIEAFGFPQTFEACLRVTKAGGRVSNIGYHGENPNPLQIPLDAFGLGMNGKSIRTGLCTGGNLRMQRLFRLMLSDRVDPTPMTTHRFGFDRIEEAFELMASKSDNVIKPLVTF</sequence>
<dbReference type="PROSITE" id="PS00059">
    <property type="entry name" value="ADH_ZINC"/>
    <property type="match status" value="1"/>
</dbReference>
<evidence type="ECO:0000256" key="1">
    <source>
        <dbReference type="ARBA" id="ARBA00001947"/>
    </source>
</evidence>
<dbReference type="OrthoDB" id="241504at2"/>
<accession>A0A1Y2MTD3</accession>
<keyword evidence="4 6" id="KW-0862">Zinc</keyword>
<dbReference type="InterPro" id="IPR020843">
    <property type="entry name" value="ER"/>
</dbReference>
<dbReference type="SMART" id="SM00829">
    <property type="entry name" value="PKS_ER"/>
    <property type="match status" value="1"/>
</dbReference>
<evidence type="ECO:0000313" key="9">
    <source>
        <dbReference type="Proteomes" id="UP000194360"/>
    </source>
</evidence>
<reference evidence="8 9" key="1">
    <citation type="submission" date="2016-09" db="EMBL/GenBank/DDBJ databases">
        <title>Pseudonocardia autotrophica DSM535, a candidate organism with high potential of specific P450 cytochromes.</title>
        <authorList>
            <person name="Grumaz C."/>
            <person name="Vainshtein Y."/>
            <person name="Kirstahler P."/>
            <person name="Sohn K."/>
        </authorList>
    </citation>
    <scope>NUCLEOTIDE SEQUENCE [LARGE SCALE GENOMIC DNA]</scope>
    <source>
        <strain evidence="8 9">DSM 535</strain>
    </source>
</reference>
<comment type="similarity">
    <text evidence="2 6">Belongs to the zinc-containing alcohol dehydrogenase family.</text>
</comment>
<keyword evidence="5 8" id="KW-0560">Oxidoreductase</keyword>
<dbReference type="InterPro" id="IPR036291">
    <property type="entry name" value="NAD(P)-bd_dom_sf"/>
</dbReference>
<dbReference type="CDD" id="cd08285">
    <property type="entry name" value="NADP_ADH"/>
    <property type="match status" value="1"/>
</dbReference>
<evidence type="ECO:0000256" key="5">
    <source>
        <dbReference type="ARBA" id="ARBA00023002"/>
    </source>
</evidence>
<organism evidence="8 9">
    <name type="scientific">Pseudonocardia autotrophica</name>
    <name type="common">Amycolata autotrophica</name>
    <name type="synonym">Nocardia autotrophica</name>
    <dbReference type="NCBI Taxonomy" id="2074"/>
    <lineage>
        <taxon>Bacteria</taxon>
        <taxon>Bacillati</taxon>
        <taxon>Actinomycetota</taxon>
        <taxon>Actinomycetes</taxon>
        <taxon>Pseudonocardiales</taxon>
        <taxon>Pseudonocardiaceae</taxon>
        <taxon>Pseudonocardia</taxon>
    </lineage>
</organism>
<dbReference type="Gene3D" id="3.40.50.720">
    <property type="entry name" value="NAD(P)-binding Rossmann-like Domain"/>
    <property type="match status" value="1"/>
</dbReference>
<comment type="cofactor">
    <cofactor evidence="1 6">
        <name>Zn(2+)</name>
        <dbReference type="ChEBI" id="CHEBI:29105"/>
    </cofactor>
</comment>
<name>A0A1Y2MTD3_PSEAH</name>
<dbReference type="GO" id="GO:0050009">
    <property type="term" value="F:isopropanol dehydrogenase (NADP+) activity"/>
    <property type="evidence" value="ECO:0007669"/>
    <property type="project" value="UniProtKB-EC"/>
</dbReference>
<dbReference type="InterPro" id="IPR013154">
    <property type="entry name" value="ADH-like_N"/>
</dbReference>
<evidence type="ECO:0000256" key="2">
    <source>
        <dbReference type="ARBA" id="ARBA00008072"/>
    </source>
</evidence>
<evidence type="ECO:0000313" key="8">
    <source>
        <dbReference type="EMBL" id="OSY38464.1"/>
    </source>
</evidence>
<proteinExistence type="inferred from homology"/>
<dbReference type="SUPFAM" id="SSF51735">
    <property type="entry name" value="NAD(P)-binding Rossmann-fold domains"/>
    <property type="match status" value="1"/>
</dbReference>
<dbReference type="EC" id="1.1.1.80" evidence="8"/>